<keyword evidence="1" id="KW-0472">Membrane</keyword>
<gene>
    <name evidence="2" type="ORF">EDD79_10818</name>
</gene>
<evidence type="ECO:0000313" key="3">
    <source>
        <dbReference type="Proteomes" id="UP000295504"/>
    </source>
</evidence>
<dbReference type="OrthoDB" id="1957256at2"/>
<feature type="transmembrane region" description="Helical" evidence="1">
    <location>
        <begin position="105"/>
        <end position="122"/>
    </location>
</feature>
<feature type="transmembrane region" description="Helical" evidence="1">
    <location>
        <begin position="73"/>
        <end position="93"/>
    </location>
</feature>
<keyword evidence="1" id="KW-1133">Transmembrane helix</keyword>
<dbReference type="Proteomes" id="UP000295504">
    <property type="component" value="Unassembled WGS sequence"/>
</dbReference>
<dbReference type="Pfam" id="PF20312">
    <property type="entry name" value="DUF6608"/>
    <property type="match status" value="1"/>
</dbReference>
<proteinExistence type="predicted"/>
<keyword evidence="1" id="KW-0812">Transmembrane</keyword>
<sequence length="130" mass="14896">MKREIINQLKPGFILFCVIYAVTTLFSSALLLYQGQPTDTNLHILNRGAVILIAVITIILFEKIKLKSKVLSYFVPYAISMGIVFLYVWISGFIEPLHPDAYRDIFLNFTSVTICVIIVITIKDRLKEKR</sequence>
<organism evidence="2 3">
    <name type="scientific">Serpentinicella alkaliphila</name>
    <dbReference type="NCBI Taxonomy" id="1734049"/>
    <lineage>
        <taxon>Bacteria</taxon>
        <taxon>Bacillati</taxon>
        <taxon>Bacillota</taxon>
        <taxon>Clostridia</taxon>
        <taxon>Peptostreptococcales</taxon>
        <taxon>Natronincolaceae</taxon>
        <taxon>Serpentinicella</taxon>
    </lineage>
</organism>
<dbReference type="EMBL" id="SLYC01000081">
    <property type="protein sequence ID" value="TCP93344.1"/>
    <property type="molecule type" value="Genomic_DNA"/>
</dbReference>
<dbReference type="RefSeq" id="WP_132849865.1">
    <property type="nucleotide sequence ID" value="NZ_CP058648.1"/>
</dbReference>
<comment type="caution">
    <text evidence="2">The sequence shown here is derived from an EMBL/GenBank/DDBJ whole genome shotgun (WGS) entry which is preliminary data.</text>
</comment>
<protein>
    <submittedName>
        <fullName evidence="2">Uncharacterized protein</fullName>
    </submittedName>
</protein>
<evidence type="ECO:0000256" key="1">
    <source>
        <dbReference type="SAM" id="Phobius"/>
    </source>
</evidence>
<dbReference type="AlphaFoldDB" id="A0A4R2SXZ7"/>
<name>A0A4R2SXZ7_9FIRM</name>
<keyword evidence="3" id="KW-1185">Reference proteome</keyword>
<feature type="transmembrane region" description="Helical" evidence="1">
    <location>
        <begin position="12"/>
        <end position="32"/>
    </location>
</feature>
<feature type="transmembrane region" description="Helical" evidence="1">
    <location>
        <begin position="44"/>
        <end position="61"/>
    </location>
</feature>
<reference evidence="2 3" key="1">
    <citation type="submission" date="2019-03" db="EMBL/GenBank/DDBJ databases">
        <title>Genomic Encyclopedia of Type Strains, Phase IV (KMG-IV): sequencing the most valuable type-strain genomes for metagenomic binning, comparative biology and taxonomic classification.</title>
        <authorList>
            <person name="Goeker M."/>
        </authorList>
    </citation>
    <scope>NUCLEOTIDE SEQUENCE [LARGE SCALE GENOMIC DNA]</scope>
    <source>
        <strain evidence="2 3">DSM 100013</strain>
    </source>
</reference>
<accession>A0A4R2SXZ7</accession>
<dbReference type="InterPro" id="IPR046716">
    <property type="entry name" value="DUF6608"/>
</dbReference>
<evidence type="ECO:0000313" key="2">
    <source>
        <dbReference type="EMBL" id="TCP93344.1"/>
    </source>
</evidence>